<sequence>MLKSQIVKSSSRSLPSPNGAFVAIVLPSSLCIRETRSLEVLHEISLPSEIVVSWFLWSPSSSRILIGTKETFYIFSPTVSQVIASIKNIKSHSVKASLVTFGIDENEILVFYDLGLKLTIININTSESVDIPSIKLFSPTTASRGFSYRPGTGNLTLLSRNGGKDIISLHARGTQDIFRSWYPETTDAQGLSWSADGKWLAIYDSASLGFKLLIYTAEGYLYKILQVSAEMQDVDPYVKFGLGIKVVEWSPNRKYIAIGDYSDRVTLLQMPHFTHFMIFSHKSVLKTKDFKTVWQEQIDFQESGSQSVFIQIHKEISLPTSSNATNKIKTGVNLMSFDKSGSNLAVKMEETPTTIWIWDVIKPVPKAILVLHATISKIQWHPTIENQLMALCEDESAHGLVYLWNDTWLAPKIINFASYLPEGLVVEKTNSQWINTMELDPCLFFSDSENCLLLWFNESSDSPNRIKAQNTKNLGISEQ</sequence>
<dbReference type="InterPro" id="IPR052778">
    <property type="entry name" value="Centrosome-WD_assoc"/>
</dbReference>
<proteinExistence type="predicted"/>
<accession>A0A2S4PSH2</accession>
<comment type="caution">
    <text evidence="1">The sequence shown here is derived from an EMBL/GenBank/DDBJ whole genome shotgun (WGS) entry which is preliminary data.</text>
</comment>
<dbReference type="OrthoDB" id="308690at2759"/>
<protein>
    <recommendedName>
        <fullName evidence="3">WD40 repeat-like protein</fullName>
    </recommendedName>
</protein>
<dbReference type="AlphaFoldDB" id="A0A2S4PSH2"/>
<dbReference type="InterPro" id="IPR036322">
    <property type="entry name" value="WD40_repeat_dom_sf"/>
</dbReference>
<dbReference type="GO" id="GO:1990811">
    <property type="term" value="C:MWP complex"/>
    <property type="evidence" value="ECO:0007669"/>
    <property type="project" value="TreeGrafter"/>
</dbReference>
<reference evidence="1 2" key="1">
    <citation type="submission" date="2017-10" db="EMBL/GenBank/DDBJ databases">
        <title>Development of genomic resources for the powdery mildew, Erysiphe pulchra.</title>
        <authorList>
            <person name="Wadl P.A."/>
            <person name="Mack B.M."/>
            <person name="Moore G."/>
            <person name="Beltz S.B."/>
        </authorList>
    </citation>
    <scope>NUCLEOTIDE SEQUENCE [LARGE SCALE GENOMIC DNA]</scope>
    <source>
        <strain evidence="1">Cflorida</strain>
    </source>
</reference>
<gene>
    <name evidence="1" type="ORF">EPUL_003880</name>
</gene>
<dbReference type="GO" id="GO:1990810">
    <property type="term" value="P:microtubule anchoring at mitotic spindle pole body"/>
    <property type="evidence" value="ECO:0007669"/>
    <property type="project" value="TreeGrafter"/>
</dbReference>
<evidence type="ECO:0008006" key="3">
    <source>
        <dbReference type="Google" id="ProtNLM"/>
    </source>
</evidence>
<keyword evidence="2" id="KW-1185">Reference proteome</keyword>
<evidence type="ECO:0000313" key="2">
    <source>
        <dbReference type="Proteomes" id="UP000237438"/>
    </source>
</evidence>
<dbReference type="PANTHER" id="PTHR16220:SF0">
    <property type="entry name" value="WD REPEAT-CONTAINING PROTEIN WRAP73"/>
    <property type="match status" value="1"/>
</dbReference>
<name>A0A2S4PSH2_9PEZI</name>
<dbReference type="PANTHER" id="PTHR16220">
    <property type="entry name" value="WD REPEAT PROTEIN 8-RELATED"/>
    <property type="match status" value="1"/>
</dbReference>
<dbReference type="EMBL" id="PEDP01000773">
    <property type="protein sequence ID" value="POS84985.1"/>
    <property type="molecule type" value="Genomic_DNA"/>
</dbReference>
<organism evidence="1 2">
    <name type="scientific">Erysiphe pulchra</name>
    <dbReference type="NCBI Taxonomy" id="225359"/>
    <lineage>
        <taxon>Eukaryota</taxon>
        <taxon>Fungi</taxon>
        <taxon>Dikarya</taxon>
        <taxon>Ascomycota</taxon>
        <taxon>Pezizomycotina</taxon>
        <taxon>Leotiomycetes</taxon>
        <taxon>Erysiphales</taxon>
        <taxon>Erysiphaceae</taxon>
        <taxon>Erysiphe</taxon>
    </lineage>
</organism>
<dbReference type="GO" id="GO:0005815">
    <property type="term" value="C:microtubule organizing center"/>
    <property type="evidence" value="ECO:0007669"/>
    <property type="project" value="TreeGrafter"/>
</dbReference>
<dbReference type="InterPro" id="IPR015943">
    <property type="entry name" value="WD40/YVTN_repeat-like_dom_sf"/>
</dbReference>
<dbReference type="Proteomes" id="UP000237438">
    <property type="component" value="Unassembled WGS sequence"/>
</dbReference>
<dbReference type="Gene3D" id="2.130.10.10">
    <property type="entry name" value="YVTN repeat-like/Quinoprotein amine dehydrogenase"/>
    <property type="match status" value="1"/>
</dbReference>
<dbReference type="STRING" id="225359.A0A2S4PSH2"/>
<evidence type="ECO:0000313" key="1">
    <source>
        <dbReference type="EMBL" id="POS84985.1"/>
    </source>
</evidence>
<dbReference type="SUPFAM" id="SSF50978">
    <property type="entry name" value="WD40 repeat-like"/>
    <property type="match status" value="1"/>
</dbReference>
<feature type="non-terminal residue" evidence="1">
    <location>
        <position position="479"/>
    </location>
</feature>